<sequence length="222" mass="23760">MSAREAFEYRLMQVAVASLCQTHGRVKTIDANAAHLLITVGEHYLRKLAGIAASASEARGGPVSFSGVLHAADTCGYGTWDLARFILDSVEAPFPFRLPHFPVTQPALVHTEPPPLALDDRARDPRVPFAPPLPGPFFAPQVGPVCDAVEDECYLTAPEPPRFPEVPHPPDAADTPEEGSGDVVDVDAAGDVVMGEEVVEVSVDDNPEHRVDTPASQEHSQS</sequence>
<protein>
    <recommendedName>
        <fullName evidence="4">Bromodomain associated domain-containing protein</fullName>
    </recommendedName>
</protein>
<feature type="compositionally biased region" description="Low complexity" evidence="1">
    <location>
        <begin position="181"/>
        <end position="196"/>
    </location>
</feature>
<dbReference type="AlphaFoldDB" id="A0A391NLR7"/>
<reference evidence="2 3" key="1">
    <citation type="journal article" date="2018" name="PLoS ONE">
        <title>The draft genome of Kipferlia bialata reveals reductive genome evolution in fornicate parasites.</title>
        <authorList>
            <person name="Tanifuji G."/>
            <person name="Takabayashi S."/>
            <person name="Kume K."/>
            <person name="Takagi M."/>
            <person name="Nakayama T."/>
            <person name="Kamikawa R."/>
            <person name="Inagaki Y."/>
            <person name="Hashimoto T."/>
        </authorList>
    </citation>
    <scope>NUCLEOTIDE SEQUENCE [LARGE SCALE GENOMIC DNA]</scope>
    <source>
        <strain evidence="2">NY0173</strain>
    </source>
</reference>
<accession>A0A391NLR7</accession>
<name>A0A391NLR7_9EUKA</name>
<dbReference type="Proteomes" id="UP000265618">
    <property type="component" value="Unassembled WGS sequence"/>
</dbReference>
<evidence type="ECO:0008006" key="4">
    <source>
        <dbReference type="Google" id="ProtNLM"/>
    </source>
</evidence>
<proteinExistence type="predicted"/>
<feature type="region of interest" description="Disordered" evidence="1">
    <location>
        <begin position="157"/>
        <end position="222"/>
    </location>
</feature>
<organism evidence="2 3">
    <name type="scientific">Kipferlia bialata</name>
    <dbReference type="NCBI Taxonomy" id="797122"/>
    <lineage>
        <taxon>Eukaryota</taxon>
        <taxon>Metamonada</taxon>
        <taxon>Carpediemonas-like organisms</taxon>
        <taxon>Kipferlia</taxon>
    </lineage>
</organism>
<feature type="compositionally biased region" description="Pro residues" evidence="1">
    <location>
        <begin position="158"/>
        <end position="170"/>
    </location>
</feature>
<evidence type="ECO:0000256" key="1">
    <source>
        <dbReference type="SAM" id="MobiDB-lite"/>
    </source>
</evidence>
<evidence type="ECO:0000313" key="3">
    <source>
        <dbReference type="Proteomes" id="UP000265618"/>
    </source>
</evidence>
<dbReference type="EMBL" id="BDIP01000180">
    <property type="protein sequence ID" value="GCA62110.1"/>
    <property type="molecule type" value="Genomic_DNA"/>
</dbReference>
<comment type="caution">
    <text evidence="2">The sequence shown here is derived from an EMBL/GenBank/DDBJ whole genome shotgun (WGS) entry which is preliminary data.</text>
</comment>
<evidence type="ECO:0000313" key="2">
    <source>
        <dbReference type="EMBL" id="GCA62110.1"/>
    </source>
</evidence>
<gene>
    <name evidence="2" type="ORF">KIPB_001297</name>
</gene>
<keyword evidence="3" id="KW-1185">Reference proteome</keyword>